<dbReference type="Proteomes" id="UP000035642">
    <property type="component" value="Unassembled WGS sequence"/>
</dbReference>
<dbReference type="WBParaSite" id="ACAC_0000864001-mRNA-1">
    <property type="protein sequence ID" value="ACAC_0000864001-mRNA-1"/>
    <property type="gene ID" value="ACAC_0000864001"/>
</dbReference>
<reference evidence="1" key="1">
    <citation type="submission" date="2012-09" db="EMBL/GenBank/DDBJ databases">
        <authorList>
            <person name="Martin A.A."/>
        </authorList>
    </citation>
    <scope>NUCLEOTIDE SEQUENCE</scope>
</reference>
<organism evidence="1 2">
    <name type="scientific">Angiostrongylus cantonensis</name>
    <name type="common">Rat lungworm</name>
    <dbReference type="NCBI Taxonomy" id="6313"/>
    <lineage>
        <taxon>Eukaryota</taxon>
        <taxon>Metazoa</taxon>
        <taxon>Ecdysozoa</taxon>
        <taxon>Nematoda</taxon>
        <taxon>Chromadorea</taxon>
        <taxon>Rhabditida</taxon>
        <taxon>Rhabditina</taxon>
        <taxon>Rhabditomorpha</taxon>
        <taxon>Strongyloidea</taxon>
        <taxon>Metastrongylidae</taxon>
        <taxon>Angiostrongylus</taxon>
    </lineage>
</organism>
<proteinExistence type="predicted"/>
<evidence type="ECO:0000313" key="1">
    <source>
        <dbReference type="Proteomes" id="UP000035642"/>
    </source>
</evidence>
<protein>
    <submittedName>
        <fullName evidence="2">Ovule protein</fullName>
    </submittedName>
</protein>
<keyword evidence="1" id="KW-1185">Reference proteome</keyword>
<name>A0A0K0DD82_ANGCA</name>
<dbReference type="AlphaFoldDB" id="A0A0K0DD82"/>
<sequence length="73" mass="8761">MLGHYSSPPLPILILRRARYKFIASDPTDSRFPDRLKFVPFQTMCYKFQPPFKTIAFWLQYSNHLVFMLFDLT</sequence>
<reference evidence="2" key="2">
    <citation type="submission" date="2017-02" db="UniProtKB">
        <authorList>
            <consortium name="WormBaseParasite"/>
        </authorList>
    </citation>
    <scope>IDENTIFICATION</scope>
</reference>
<accession>A0A0K0DD82</accession>
<evidence type="ECO:0000313" key="2">
    <source>
        <dbReference type="WBParaSite" id="ACAC_0000864001-mRNA-1"/>
    </source>
</evidence>